<dbReference type="InterPro" id="IPR036514">
    <property type="entry name" value="SGNH_hydro_sf"/>
</dbReference>
<keyword evidence="2" id="KW-1185">Reference proteome</keyword>
<organism evidence="1 2">
    <name type="scientific">Caulobacter phage Kronos</name>
    <dbReference type="NCBI Taxonomy" id="2340873"/>
    <lineage>
        <taxon>Viruses</taxon>
        <taxon>Duplodnaviria</taxon>
        <taxon>Heunggongvirae</taxon>
        <taxon>Uroviricota</taxon>
        <taxon>Caudoviricetes</taxon>
        <taxon>Caudoviricetes incertae sedis</taxon>
        <taxon>Kronosvirus</taxon>
        <taxon>Kronosvirus pelion</taxon>
    </lineage>
</organism>
<name>A0A386KRM5_9CAUD</name>
<evidence type="ECO:0000313" key="1">
    <source>
        <dbReference type="EMBL" id="AYD87674.1"/>
    </source>
</evidence>
<reference evidence="1 2" key="1">
    <citation type="submission" date="2018-08" db="EMBL/GenBank/DDBJ databases">
        <title>The isolation and characterization of a novel rhizosphere caulophage that is similar to lambdoid phages.</title>
        <authorList>
            <person name="Berrios L."/>
            <person name="Ely B."/>
        </authorList>
    </citation>
    <scope>NUCLEOTIDE SEQUENCE [LARGE SCALE GENOMIC DNA]</scope>
</reference>
<dbReference type="Proteomes" id="UP000269323">
    <property type="component" value="Segment"/>
</dbReference>
<dbReference type="SUPFAM" id="SSF52266">
    <property type="entry name" value="SGNH hydrolase"/>
    <property type="match status" value="1"/>
</dbReference>
<evidence type="ECO:0000313" key="2">
    <source>
        <dbReference type="Proteomes" id="UP000269323"/>
    </source>
</evidence>
<sequence>MTSFDTWIEQDSLLVADIAAGEYDAATGAAMRKALALSTGWIATTNPVLAKDVALATKTLQESPEEFQAWASGTLTGGYNADGSPSNGVAPNGGYYPITLPGDDGARIFIKSPAKIVSGTLKGDTGDKGWAPVIVSVADGSRRVFQVVDWTGGQGTKPAAGYVGPAGVVPNIANAVDFFAAITDQIASITADRVAAQTARAGAEAASSQANATVASWSDTQVIGRAVAGVNAADAAAGTRVMANPAAHDGVVKKMRLYASASGTLKLRVFSKSGATFTQVGVDYPVAVSVGAAEYNIAVPLLAGQYLGFYAPTGTQDYITGVTFDQDDGGYYATVGDSTSFDASITRTIQLQIGFDLQYVAVTKARVDAVETTALAASTVSGTALVKANAVDGQVQALTALETIGRPIAGVSATAPSAGTFVFATPAVHSGVVKKVRGYVTGASTVKLRVFSKAGDTFTQVGDEVSVSMAPGASELPVVMPIAAGQFLGFFTPANGVNYQAGVSSSVDYGGYYAAAGDVTTFDDSTVGRTVQLQFGFDIEYVAVTKARVDAVETTANGASAVAAANVAKVTAIQGALTQLATIGRATTPVTGSGAGNTTYAFNEPLAAGGVVEVFEVFVLGAGVAEFKLRRFSKTGDNFVQLGSDKVLNLVPGLNAIGSDQLSDWPVSAGDYLGFFAPTNRLAYTNNTSESGGWWGGAGDVTSFTDNTVNTTLRLEAAFHVRERAIPETAVLSSRIGAVEATTATLLGSMAVYAKTTGSRASNGLIFDPDAGSFYAWSFAADVGLDVATNQAIDTVTCRLKVVAGGEKVRLMVYSRPTPSSGTDGVPGAIGDTLLGTTTTTLTSLGLTVGAFGTANLPLPSIITPAAGTTLVFEIDALDASNARVESGIDRANPGTLNQRQRGWYRNGPASAWTTLSTGAALAWSLKGNRYTMPDLDARVAALEQGSGAAVDLLLAAYPTIGLTGFGVTIGGAIHKNGVDLSTSSVIALTPAAAGKERLDIIVADKITGTVSVVAGTERNVNYDAIEYIPAVTAQAAHLATVLVGETAAVAVNAAQFRGLIKVGREGEFSAHVARNRRILRKVIGKAGRGAAIKWGGYGDSLTALQNTSLKPGTLAAQYVANGSWRDLTSWYFSDYPSDTKAMIDADRAARGNMGWNWAVKRALDELAGAAVTTYNNYGIGATTSQNSLTADSGTGLPNGLYPDRIAVPLADGLDAVAIAFGMNERGQTYTYANIVNMIGQFQAVGTICVVIGVPRPNGRNSVSAWRYTNDALEAAAMDAGAAFVSTAMISDDRNLGGIGAPAECLGATNEATSGNPGNHPGLYEHKQYERAAVMQLGF</sequence>
<protein>
    <submittedName>
        <fullName evidence="1">Fibronectin type III domain protein</fullName>
    </submittedName>
</protein>
<dbReference type="Gene3D" id="3.40.50.1110">
    <property type="entry name" value="SGNH hydrolase"/>
    <property type="match status" value="1"/>
</dbReference>
<accession>A0A386KRM5</accession>
<proteinExistence type="predicted"/>
<dbReference type="EMBL" id="MH884648">
    <property type="protein sequence ID" value="AYD87674.1"/>
    <property type="molecule type" value="Genomic_DNA"/>
</dbReference>